<evidence type="ECO:0000256" key="1">
    <source>
        <dbReference type="ARBA" id="ARBA00006336"/>
    </source>
</evidence>
<evidence type="ECO:0000256" key="5">
    <source>
        <dbReference type="ARBA" id="ARBA00037900"/>
    </source>
</evidence>
<dbReference type="GO" id="GO:0008936">
    <property type="term" value="F:nicotinamidase activity"/>
    <property type="evidence" value="ECO:0007669"/>
    <property type="project" value="UniProtKB-EC"/>
</dbReference>
<dbReference type="Gene3D" id="3.40.50.850">
    <property type="entry name" value="Isochorismatase-like"/>
    <property type="match status" value="1"/>
</dbReference>
<dbReference type="NCBIfam" id="NF008623">
    <property type="entry name" value="PRK11609.1"/>
    <property type="match status" value="1"/>
</dbReference>
<keyword evidence="4 9" id="KW-0378">Hydrolase</keyword>
<comment type="similarity">
    <text evidence="1">Belongs to the isochorismatase family.</text>
</comment>
<dbReference type="InterPro" id="IPR052347">
    <property type="entry name" value="Isochorismatase_Nicotinamidase"/>
</dbReference>
<dbReference type="EMBL" id="JAMQBK010000008">
    <property type="protein sequence ID" value="MCM2369356.1"/>
    <property type="molecule type" value="Genomic_DNA"/>
</dbReference>
<dbReference type="CDD" id="cd01011">
    <property type="entry name" value="nicotinamidase"/>
    <property type="match status" value="1"/>
</dbReference>
<evidence type="ECO:0000256" key="2">
    <source>
        <dbReference type="ARBA" id="ARBA00022642"/>
    </source>
</evidence>
<dbReference type="PANTHER" id="PTHR11080">
    <property type="entry name" value="PYRAZINAMIDASE/NICOTINAMIDASE"/>
    <property type="match status" value="1"/>
</dbReference>
<evidence type="ECO:0000313" key="10">
    <source>
        <dbReference type="Proteomes" id="UP001202961"/>
    </source>
</evidence>
<comment type="pathway">
    <text evidence="5">Cofactor biosynthesis; nicotinate biosynthesis; nicotinate from nicotinamide: step 1/1.</text>
</comment>
<evidence type="ECO:0000256" key="6">
    <source>
        <dbReference type="ARBA" id="ARBA00039017"/>
    </source>
</evidence>
<dbReference type="RefSeq" id="WP_250927028.1">
    <property type="nucleotide sequence ID" value="NZ_JAMQBK010000008.1"/>
</dbReference>
<evidence type="ECO:0000259" key="8">
    <source>
        <dbReference type="Pfam" id="PF00857"/>
    </source>
</evidence>
<evidence type="ECO:0000313" key="9">
    <source>
        <dbReference type="EMBL" id="MCM2369356.1"/>
    </source>
</evidence>
<keyword evidence="10" id="KW-1185">Reference proteome</keyword>
<evidence type="ECO:0000256" key="4">
    <source>
        <dbReference type="ARBA" id="ARBA00022801"/>
    </source>
</evidence>
<name>A0ABT0TY06_9BACT</name>
<evidence type="ECO:0000256" key="3">
    <source>
        <dbReference type="ARBA" id="ARBA00022723"/>
    </source>
</evidence>
<organism evidence="9 10">
    <name type="scientific">Aporhodopirellula aestuarii</name>
    <dbReference type="NCBI Taxonomy" id="2950107"/>
    <lineage>
        <taxon>Bacteria</taxon>
        <taxon>Pseudomonadati</taxon>
        <taxon>Planctomycetota</taxon>
        <taxon>Planctomycetia</taxon>
        <taxon>Pirellulales</taxon>
        <taxon>Pirellulaceae</taxon>
        <taxon>Aporhodopirellula</taxon>
    </lineage>
</organism>
<dbReference type="InterPro" id="IPR000868">
    <property type="entry name" value="Isochorismatase-like_dom"/>
</dbReference>
<reference evidence="9 10" key="1">
    <citation type="journal article" date="2022" name="Syst. Appl. Microbiol.">
        <title>Rhodopirellula aestuarii sp. nov., a novel member of the genus Rhodopirellula isolated from brackish sediments collected in the Tagus River estuary, Portugal.</title>
        <authorList>
            <person name="Vitorino I.R."/>
            <person name="Klimek D."/>
            <person name="Calusinska M."/>
            <person name="Lobo-da-Cunha A."/>
            <person name="Vasconcelos V."/>
            <person name="Lage O.M."/>
        </authorList>
    </citation>
    <scope>NUCLEOTIDE SEQUENCE [LARGE SCALE GENOMIC DNA]</scope>
    <source>
        <strain evidence="9 10">ICT_H3.1</strain>
    </source>
</reference>
<accession>A0ABT0TY06</accession>
<dbReference type="PANTHER" id="PTHR11080:SF2">
    <property type="entry name" value="LD05707P"/>
    <property type="match status" value="1"/>
</dbReference>
<dbReference type="EC" id="3.5.1.19" evidence="6"/>
<keyword evidence="2" id="KW-0662">Pyridine nucleotide biosynthesis</keyword>
<dbReference type="Proteomes" id="UP001202961">
    <property type="component" value="Unassembled WGS sequence"/>
</dbReference>
<proteinExistence type="inferred from homology"/>
<evidence type="ECO:0000256" key="7">
    <source>
        <dbReference type="ARBA" id="ARBA00043224"/>
    </source>
</evidence>
<feature type="domain" description="Isochorismatase-like" evidence="8">
    <location>
        <begin position="3"/>
        <end position="196"/>
    </location>
</feature>
<dbReference type="InterPro" id="IPR036380">
    <property type="entry name" value="Isochorismatase-like_sf"/>
</dbReference>
<comment type="caution">
    <text evidence="9">The sequence shown here is derived from an EMBL/GenBank/DDBJ whole genome shotgun (WGS) entry which is preliminary data.</text>
</comment>
<sequence>MNALIIVDLQNDFLPGGALAVPHGDELIPIANRLQSSFDTVVATKDWHPRNHCSFASQHPGKRVGDVIEIEGLPQVLWPDHCVQDTPGSDFPASLETEKISKVIHKGTDPERDSYSGFFDNGGRHATGLGRYLHATGIDTVHVMGLATDYCVRATAIDAARLGFKTFLIADACRGVEIKAGDCQRAIDDMQNAGVEIEECRTIVPDGSFPTKSDHGRP</sequence>
<protein>
    <recommendedName>
        <fullName evidence="6">nicotinamidase</fullName>
        <ecNumber evidence="6">3.5.1.19</ecNumber>
    </recommendedName>
    <alternativeName>
        <fullName evidence="7">Nicotinamide deamidase</fullName>
    </alternativeName>
</protein>
<dbReference type="Pfam" id="PF00857">
    <property type="entry name" value="Isochorismatase"/>
    <property type="match status" value="1"/>
</dbReference>
<keyword evidence="3" id="KW-0479">Metal-binding</keyword>
<gene>
    <name evidence="9" type="primary">pncA</name>
    <name evidence="9" type="ORF">NB063_01845</name>
</gene>
<dbReference type="SUPFAM" id="SSF52499">
    <property type="entry name" value="Isochorismatase-like hydrolases"/>
    <property type="match status" value="1"/>
</dbReference>